<keyword evidence="4" id="KW-0677">Repeat</keyword>
<evidence type="ECO:0000256" key="4">
    <source>
        <dbReference type="ARBA" id="ARBA00022737"/>
    </source>
</evidence>
<comment type="cofactor">
    <cofactor evidence="1">
        <name>[4Fe-4S] cluster</name>
        <dbReference type="ChEBI" id="CHEBI:49883"/>
    </cofactor>
</comment>
<sequence length="102" mass="11159">MPRFVARRVKPGSSLKNLTKAWRGKHPVFKQDQCIGCQRCFMGCPEGTIYQLGKKRFDVNLDYCKGCGICANECPVDDIDMVLEAGCEEPVPSGGGKGSDSK</sequence>
<name>A0A1F2WIR0_9ACTN</name>
<dbReference type="InterPro" id="IPR011898">
    <property type="entry name" value="PorD_KorD"/>
</dbReference>
<dbReference type="GO" id="GO:0051539">
    <property type="term" value="F:4 iron, 4 sulfur cluster binding"/>
    <property type="evidence" value="ECO:0007669"/>
    <property type="project" value="UniProtKB-KW"/>
</dbReference>
<dbReference type="GO" id="GO:0016625">
    <property type="term" value="F:oxidoreductase activity, acting on the aldehyde or oxo group of donors, iron-sulfur protein as acceptor"/>
    <property type="evidence" value="ECO:0007669"/>
    <property type="project" value="InterPro"/>
</dbReference>
<dbReference type="EMBL" id="MELK01000041">
    <property type="protein sequence ID" value="OFW56722.1"/>
    <property type="molecule type" value="Genomic_DNA"/>
</dbReference>
<dbReference type="PANTHER" id="PTHR43724:SF1">
    <property type="entry name" value="PYRUVATE SYNTHASE SUBUNIT PORD"/>
    <property type="match status" value="1"/>
</dbReference>
<dbReference type="InterPro" id="IPR017896">
    <property type="entry name" value="4Fe4S_Fe-S-bd"/>
</dbReference>
<dbReference type="GO" id="GO:0046872">
    <property type="term" value="F:metal ion binding"/>
    <property type="evidence" value="ECO:0007669"/>
    <property type="project" value="UniProtKB-KW"/>
</dbReference>
<dbReference type="Pfam" id="PF14697">
    <property type="entry name" value="Fer4_21"/>
    <property type="match status" value="1"/>
</dbReference>
<dbReference type="Gene3D" id="3.30.70.20">
    <property type="match status" value="1"/>
</dbReference>
<dbReference type="SUPFAM" id="SSF54862">
    <property type="entry name" value="4Fe-4S ferredoxins"/>
    <property type="match status" value="1"/>
</dbReference>
<keyword evidence="3" id="KW-0479">Metal-binding</keyword>
<evidence type="ECO:0000313" key="8">
    <source>
        <dbReference type="EMBL" id="OFW56722.1"/>
    </source>
</evidence>
<dbReference type="InterPro" id="IPR017900">
    <property type="entry name" value="4Fe4S_Fe_S_CS"/>
</dbReference>
<evidence type="ECO:0000256" key="2">
    <source>
        <dbReference type="ARBA" id="ARBA00022485"/>
    </source>
</evidence>
<keyword evidence="5" id="KW-0408">Iron</keyword>
<comment type="caution">
    <text evidence="8">The sequence shown here is derived from an EMBL/GenBank/DDBJ whole genome shotgun (WGS) entry which is preliminary data.</text>
</comment>
<dbReference type="NCBIfam" id="TIGR02179">
    <property type="entry name" value="PorD_KorD"/>
    <property type="match status" value="1"/>
</dbReference>
<gene>
    <name evidence="8" type="ORF">A2Y75_08050</name>
</gene>
<dbReference type="PROSITE" id="PS00198">
    <property type="entry name" value="4FE4S_FER_1"/>
    <property type="match status" value="1"/>
</dbReference>
<evidence type="ECO:0000256" key="1">
    <source>
        <dbReference type="ARBA" id="ARBA00001966"/>
    </source>
</evidence>
<dbReference type="Proteomes" id="UP000177876">
    <property type="component" value="Unassembled WGS sequence"/>
</dbReference>
<proteinExistence type="predicted"/>
<evidence type="ECO:0000313" key="9">
    <source>
        <dbReference type="Proteomes" id="UP000177876"/>
    </source>
</evidence>
<evidence type="ECO:0000259" key="7">
    <source>
        <dbReference type="PROSITE" id="PS51379"/>
    </source>
</evidence>
<evidence type="ECO:0000256" key="3">
    <source>
        <dbReference type="ARBA" id="ARBA00022723"/>
    </source>
</evidence>
<accession>A0A1F2WIR0</accession>
<dbReference type="AlphaFoldDB" id="A0A1F2WIR0"/>
<feature type="domain" description="4Fe-4S ferredoxin-type" evidence="7">
    <location>
        <begin position="25"/>
        <end position="54"/>
    </location>
</feature>
<evidence type="ECO:0000256" key="5">
    <source>
        <dbReference type="ARBA" id="ARBA00023004"/>
    </source>
</evidence>
<dbReference type="PANTHER" id="PTHR43724">
    <property type="entry name" value="PYRUVATE SYNTHASE SUBUNIT PORD"/>
    <property type="match status" value="1"/>
</dbReference>
<protein>
    <recommendedName>
        <fullName evidence="7">4Fe-4S ferredoxin-type domain-containing protein</fullName>
    </recommendedName>
</protein>
<reference evidence="8 9" key="1">
    <citation type="journal article" date="2016" name="Nat. Commun.">
        <title>Thousands of microbial genomes shed light on interconnected biogeochemical processes in an aquifer system.</title>
        <authorList>
            <person name="Anantharaman K."/>
            <person name="Brown C.T."/>
            <person name="Hug L.A."/>
            <person name="Sharon I."/>
            <person name="Castelle C.J."/>
            <person name="Probst A.J."/>
            <person name="Thomas B.C."/>
            <person name="Singh A."/>
            <person name="Wilkins M.J."/>
            <person name="Karaoz U."/>
            <person name="Brodie E.L."/>
            <person name="Williams K.H."/>
            <person name="Hubbard S.S."/>
            <person name="Banfield J.F."/>
        </authorList>
    </citation>
    <scope>NUCLEOTIDE SEQUENCE [LARGE SCALE GENOMIC DNA]</scope>
</reference>
<dbReference type="PROSITE" id="PS51379">
    <property type="entry name" value="4FE4S_FER_2"/>
    <property type="match status" value="2"/>
</dbReference>
<dbReference type="STRING" id="1797197.A2Y75_08050"/>
<keyword evidence="2" id="KW-0004">4Fe-4S</keyword>
<evidence type="ECO:0000256" key="6">
    <source>
        <dbReference type="ARBA" id="ARBA00023014"/>
    </source>
</evidence>
<keyword evidence="6" id="KW-0411">Iron-sulfur</keyword>
<feature type="domain" description="4Fe-4S ferredoxin-type" evidence="7">
    <location>
        <begin position="55"/>
        <end position="84"/>
    </location>
</feature>
<organism evidence="8 9">
    <name type="scientific">Candidatus Solincola sediminis</name>
    <dbReference type="NCBI Taxonomy" id="1797199"/>
    <lineage>
        <taxon>Bacteria</taxon>
        <taxon>Bacillati</taxon>
        <taxon>Actinomycetota</taxon>
        <taxon>Candidatus Geothermincolia</taxon>
        <taxon>Candidatus Geothermincolales</taxon>
        <taxon>Candidatus Geothermincolaceae</taxon>
        <taxon>Candidatus Solincola</taxon>
    </lineage>
</organism>